<keyword evidence="3" id="KW-1185">Reference proteome</keyword>
<sequence>MPSHQREPKRRTEFTCRVCKQPVEATLTRRKTLGIFVPVWEPGPCKNPDCRRHRAADTEKPQDRAHS</sequence>
<protein>
    <submittedName>
        <fullName evidence="2">Uncharacterized protein</fullName>
    </submittedName>
</protein>
<evidence type="ECO:0000313" key="2">
    <source>
        <dbReference type="EMBL" id="QNE76364.1"/>
    </source>
</evidence>
<proteinExistence type="predicted"/>
<dbReference type="RefSeq" id="WP_185299848.1">
    <property type="nucleotide sequence ID" value="NZ_CP045702.1"/>
</dbReference>
<dbReference type="Proteomes" id="UP000515307">
    <property type="component" value="Chromosome"/>
</dbReference>
<feature type="compositionally biased region" description="Basic and acidic residues" evidence="1">
    <location>
        <begin position="55"/>
        <end position="67"/>
    </location>
</feature>
<dbReference type="KEGG" id="sfiy:F0344_18580"/>
<accession>A0A7G7BLZ9</accession>
<organism evidence="2 3">
    <name type="scientific">Streptomyces finlayi</name>
    <dbReference type="NCBI Taxonomy" id="67296"/>
    <lineage>
        <taxon>Bacteria</taxon>
        <taxon>Bacillati</taxon>
        <taxon>Actinomycetota</taxon>
        <taxon>Actinomycetes</taxon>
        <taxon>Kitasatosporales</taxon>
        <taxon>Streptomycetaceae</taxon>
        <taxon>Streptomyces</taxon>
    </lineage>
</organism>
<name>A0A7G7BLZ9_9ACTN</name>
<feature type="region of interest" description="Disordered" evidence="1">
    <location>
        <begin position="45"/>
        <end position="67"/>
    </location>
</feature>
<dbReference type="AlphaFoldDB" id="A0A7G7BLZ9"/>
<reference evidence="3" key="1">
    <citation type="submission" date="2019-10" db="EMBL/GenBank/DDBJ databases">
        <title>Antimicrobial potential of Antarctic Bacteria.</title>
        <authorList>
            <person name="Benaud N."/>
            <person name="Edwards R.J."/>
            <person name="Ferrari B.C."/>
        </authorList>
    </citation>
    <scope>NUCLEOTIDE SEQUENCE [LARGE SCALE GENOMIC DNA]</scope>
    <source>
        <strain evidence="3">NBSH44</strain>
    </source>
</reference>
<evidence type="ECO:0000256" key="1">
    <source>
        <dbReference type="SAM" id="MobiDB-lite"/>
    </source>
</evidence>
<gene>
    <name evidence="2" type="ORF">F0344_18580</name>
</gene>
<evidence type="ECO:0000313" key="3">
    <source>
        <dbReference type="Proteomes" id="UP000515307"/>
    </source>
</evidence>
<dbReference type="EMBL" id="CP045702">
    <property type="protein sequence ID" value="QNE76364.1"/>
    <property type="molecule type" value="Genomic_DNA"/>
</dbReference>